<proteinExistence type="predicted"/>
<keyword evidence="3" id="KW-1185">Reference proteome</keyword>
<dbReference type="PANTHER" id="PTHR36337">
    <property type="entry name" value="OBSCURIN-LIKE PROTEIN"/>
    <property type="match status" value="1"/>
</dbReference>
<feature type="domain" description="Ras-GAP" evidence="1">
    <location>
        <begin position="1"/>
        <end position="176"/>
    </location>
</feature>
<reference evidence="2 3" key="1">
    <citation type="journal article" date="2017" name="Nature">
        <title>The Apostasia genome and the evolution of orchids.</title>
        <authorList>
            <person name="Zhang G.Q."/>
            <person name="Liu K.W."/>
            <person name="Li Z."/>
            <person name="Lohaus R."/>
            <person name="Hsiao Y.Y."/>
            <person name="Niu S.C."/>
            <person name="Wang J.Y."/>
            <person name="Lin Y.C."/>
            <person name="Xu Q."/>
            <person name="Chen L.J."/>
            <person name="Yoshida K."/>
            <person name="Fujiwara S."/>
            <person name="Wang Z.W."/>
            <person name="Zhang Y.Q."/>
            <person name="Mitsuda N."/>
            <person name="Wang M."/>
            <person name="Liu G.H."/>
            <person name="Pecoraro L."/>
            <person name="Huang H.X."/>
            <person name="Xiao X.J."/>
            <person name="Lin M."/>
            <person name="Wu X.Y."/>
            <person name="Wu W.L."/>
            <person name="Chen Y.Y."/>
            <person name="Chang S.B."/>
            <person name="Sakamoto S."/>
            <person name="Ohme-Takagi M."/>
            <person name="Yagi M."/>
            <person name="Zeng S.J."/>
            <person name="Shen C.Y."/>
            <person name="Yeh C.M."/>
            <person name="Luo Y.B."/>
            <person name="Tsai W.C."/>
            <person name="Van de Peer Y."/>
            <person name="Liu Z.J."/>
        </authorList>
    </citation>
    <scope>NUCLEOTIDE SEQUENCE [LARGE SCALE GENOMIC DNA]</scope>
    <source>
        <strain evidence="3">cv. Shenzhen</strain>
        <tissue evidence="2">Stem</tissue>
    </source>
</reference>
<dbReference type="STRING" id="1088818.A0A2I0AR43"/>
<evidence type="ECO:0000313" key="2">
    <source>
        <dbReference type="EMBL" id="PKA58014.1"/>
    </source>
</evidence>
<dbReference type="PROSITE" id="PS50018">
    <property type="entry name" value="RAS_GTPASE_ACTIV_2"/>
    <property type="match status" value="1"/>
</dbReference>
<dbReference type="AlphaFoldDB" id="A0A2I0AR43"/>
<dbReference type="PANTHER" id="PTHR36337:SF1">
    <property type="entry name" value="OBSCURIN-LIKE PROTEIN"/>
    <property type="match status" value="1"/>
</dbReference>
<name>A0A2I0AR43_9ASPA</name>
<dbReference type="Proteomes" id="UP000236161">
    <property type="component" value="Unassembled WGS sequence"/>
</dbReference>
<evidence type="ECO:0000313" key="3">
    <source>
        <dbReference type="Proteomes" id="UP000236161"/>
    </source>
</evidence>
<gene>
    <name evidence="2" type="ORF">AXF42_Ash012553</name>
</gene>
<dbReference type="EMBL" id="KZ451959">
    <property type="protein sequence ID" value="PKA58014.1"/>
    <property type="molecule type" value="Genomic_DNA"/>
</dbReference>
<protein>
    <recommendedName>
        <fullName evidence="1">Ras-GAP domain-containing protein</fullName>
    </recommendedName>
</protein>
<dbReference type="InterPro" id="IPR001936">
    <property type="entry name" value="RasGAP_dom"/>
</dbReference>
<accession>A0A2I0AR43</accession>
<dbReference type="OrthoDB" id="18975at2759"/>
<sequence length="804" mass="88309">MQSYSQSQALFLESWLRSSASTSGSSPPAGSAGTAISARSILQAWAELRDPSIFSSEPDRILAALQTLDAARSSLHIADTQAKLLLSLLSTSASLPGSLPLLLRLLYFWLRKSLRASSSLLNTATAVLLRVLSPPSWSPSLAVLVLGALAANPALEDSPRRDCLDVLCRILESEPVEEEQIVEVLAGIGYAFSRSDEPYFSRIFLFFLRIWSRGIPRPSVSSGLMILHLLEWLVTGLVNSRSWTKIEAICAELSVESCQVKCYATFAVAMASAGVLRALRAVPATSRIKLGPQTRNSLEDSISSVSKLAVSNLDGSPENGLLLQCISLGLARSGLVSFSAPVLLALCVALLNEIFPLGKFCKMAVESSNGNSVKSVLEKVKGHLDSVIFKEAGAITSVFCSQYASANDEHKLIVENSLWDYSSEFYSNLRDSALVLRRKHDQLLRDLEKVAKAAFLMVVVFAAEVTKQKLNPKSSFGIQSLVSVRILIAFSCIEYMRHVRLPEYTDAVRRAVLTMQENSALCISFVESIPPYTELTNKRGYVWIDDEVQTARLLFVLRVIPTCISFIPASVFGKLVAPTMFLYLQHPNEKVSRASHSVFVAFTSSGKDSDCDERMELKVKLVFYYTERALEAYPSITSFEGLASGVAALVKHLPTGSPAIFYCINSLVAKATELCKEALAEDSDLWKTWEGSSEPCNKVLDLLMRLIYIVDIQVLPYLLKQLAEFILKLPKDGQKVMLSELYVQVAESDDVTRKPVLVSWLQSLSFLCSGKMTSKSYSEKEMGSESSNGLRLNNTSGQILLSML</sequence>
<evidence type="ECO:0000259" key="1">
    <source>
        <dbReference type="PROSITE" id="PS50018"/>
    </source>
</evidence>
<organism evidence="2 3">
    <name type="scientific">Apostasia shenzhenica</name>
    <dbReference type="NCBI Taxonomy" id="1088818"/>
    <lineage>
        <taxon>Eukaryota</taxon>
        <taxon>Viridiplantae</taxon>
        <taxon>Streptophyta</taxon>
        <taxon>Embryophyta</taxon>
        <taxon>Tracheophyta</taxon>
        <taxon>Spermatophyta</taxon>
        <taxon>Magnoliopsida</taxon>
        <taxon>Liliopsida</taxon>
        <taxon>Asparagales</taxon>
        <taxon>Orchidaceae</taxon>
        <taxon>Apostasioideae</taxon>
        <taxon>Apostasia</taxon>
    </lineage>
</organism>